<evidence type="ECO:0000256" key="9">
    <source>
        <dbReference type="ARBA" id="ARBA00022777"/>
    </source>
</evidence>
<dbReference type="InterPro" id="IPR008271">
    <property type="entry name" value="Ser/Thr_kinase_AS"/>
</dbReference>
<keyword evidence="2" id="KW-0723">Serine/threonine-protein kinase</keyword>
<dbReference type="Pfam" id="PF00069">
    <property type="entry name" value="Pkinase"/>
    <property type="match status" value="1"/>
</dbReference>
<reference evidence="16" key="2">
    <citation type="submission" date="2021-03" db="UniProtKB">
        <authorList>
            <consortium name="EnsemblPlants"/>
        </authorList>
    </citation>
    <scope>IDENTIFICATION</scope>
</reference>
<dbReference type="InterPro" id="IPR036426">
    <property type="entry name" value="Bulb-type_lectin_dom_sf"/>
</dbReference>
<comment type="subcellular location">
    <subcellularLocation>
        <location evidence="1">Membrane</location>
        <topology evidence="1">Single-pass membrane protein</topology>
    </subcellularLocation>
</comment>
<keyword evidence="9" id="KW-0418">Kinase</keyword>
<evidence type="ECO:0000256" key="5">
    <source>
        <dbReference type="ARBA" id="ARBA00022692"/>
    </source>
</evidence>
<keyword evidence="7" id="KW-0677">Repeat</keyword>
<dbReference type="AlphaFoldDB" id="A0A803LIS5"/>
<evidence type="ECO:0000256" key="10">
    <source>
        <dbReference type="ARBA" id="ARBA00022840"/>
    </source>
</evidence>
<keyword evidence="12" id="KW-0472">Membrane</keyword>
<keyword evidence="14" id="KW-0325">Glycoprotein</keyword>
<dbReference type="Gramene" id="AUR62013872-RA">
    <property type="protein sequence ID" value="AUR62013872-RA:cds"/>
    <property type="gene ID" value="AUR62013872"/>
</dbReference>
<dbReference type="CDD" id="cd14066">
    <property type="entry name" value="STKc_IRAK"/>
    <property type="match status" value="1"/>
</dbReference>
<dbReference type="InterPro" id="IPR051343">
    <property type="entry name" value="G-type_lectin_kinases/EP1-like"/>
</dbReference>
<dbReference type="GO" id="GO:0005524">
    <property type="term" value="F:ATP binding"/>
    <property type="evidence" value="ECO:0007669"/>
    <property type="project" value="UniProtKB-KW"/>
</dbReference>
<evidence type="ECO:0000256" key="2">
    <source>
        <dbReference type="ARBA" id="ARBA00022527"/>
    </source>
</evidence>
<evidence type="ECO:0000313" key="17">
    <source>
        <dbReference type="Proteomes" id="UP000596660"/>
    </source>
</evidence>
<keyword evidence="3" id="KW-0245">EGF-like domain</keyword>
<evidence type="ECO:0000256" key="1">
    <source>
        <dbReference type="ARBA" id="ARBA00004167"/>
    </source>
</evidence>
<dbReference type="PANTHER" id="PTHR47976:SF108">
    <property type="entry name" value="G-TYPE LECTIN S-RECEPTOR-LIKE SERINE_THREONINE-PROTEIN KINASE LECRK1"/>
    <property type="match status" value="1"/>
</dbReference>
<dbReference type="PANTHER" id="PTHR47976">
    <property type="entry name" value="G-TYPE LECTIN S-RECEPTOR-LIKE SERINE/THREONINE-PROTEIN KINASE SD2-5"/>
    <property type="match status" value="1"/>
</dbReference>
<sequence length="666" mass="75056">MLDTGNFVLVNQTSAIIWQSFDEPTDTLLPTQVLNPGGQLIARFTEKNYSGGRFALSLTNIGNLALYTTNFPLYNSLNYNYLDYKTEGFGLQVVFNQSGFLYLKARNGSILGLFSNEVSVEQEFYQRVILEYNGVLRHYVYRKPPPHSDSSWSIKSFTPGDICTAVTQQTGSGVCGYNSYCRLGDDNQPLCICPPDYTPSNPIDELSGCFPNFSRQTCEGTTHDENSYVMKVLRAVDWPLSDYEHYQNVSIDWCKKHCLMDCSCDVEIFGRDGDCWKKKLPLTNGKNNSSVDRTAFIKVDLMILSAKVFILSNRTGFSTIRASTNNFSSSNKLGQGGFGIVYKQTYIQGRLPNGRLIAAKRLMRHSAHGEVEFKNEVKLVARLHHNNLLRLIGFCVQGNERILIYEFAPNGSLDFVLFDAMRREHLTWEIRYKIIQGIARGLLYLHEESQERIFHRDLKASNVLLDENMNPKISDFGTARLFLEDQTSASRIVGTYGYMAPEYAKYGKISVKVDVFSFGVLLLEIVSGRKNSTSHSPKQMEHLLSKSWKLWTSGKVLELIDPILLKTDSPVEEITRCIHIGLLCVQKNAACRPTMNLVILMLECCSQCLLPPSEPAYLIDFGDEEEPNVPVIGDHLYSPTALLSTSSNSTLSINQVSITDPYPEPR</sequence>
<dbReference type="Gene3D" id="2.90.10.10">
    <property type="entry name" value="Bulb-type lectin domain"/>
    <property type="match status" value="1"/>
</dbReference>
<dbReference type="OMA" id="THDENSY"/>
<dbReference type="GO" id="GO:0016020">
    <property type="term" value="C:membrane"/>
    <property type="evidence" value="ECO:0007669"/>
    <property type="project" value="UniProtKB-SubCell"/>
</dbReference>
<dbReference type="SUPFAM" id="SSF51110">
    <property type="entry name" value="alpha-D-mannose-specific plant lectins"/>
    <property type="match status" value="1"/>
</dbReference>
<evidence type="ECO:0000256" key="13">
    <source>
        <dbReference type="ARBA" id="ARBA00023170"/>
    </source>
</evidence>
<keyword evidence="17" id="KW-1185">Reference proteome</keyword>
<dbReference type="Gene3D" id="1.10.510.10">
    <property type="entry name" value="Transferase(Phosphotransferase) domain 1"/>
    <property type="match status" value="1"/>
</dbReference>
<evidence type="ECO:0000256" key="3">
    <source>
        <dbReference type="ARBA" id="ARBA00022536"/>
    </source>
</evidence>
<evidence type="ECO:0000313" key="16">
    <source>
        <dbReference type="EnsemblPlants" id="AUR62013872-RA:cds"/>
    </source>
</evidence>
<dbReference type="PROSITE" id="PS00108">
    <property type="entry name" value="PROTEIN_KINASE_ST"/>
    <property type="match status" value="1"/>
</dbReference>
<dbReference type="GO" id="GO:0004674">
    <property type="term" value="F:protein serine/threonine kinase activity"/>
    <property type="evidence" value="ECO:0007669"/>
    <property type="project" value="UniProtKB-KW"/>
</dbReference>
<dbReference type="FunFam" id="1.10.510.10:FF:000129">
    <property type="entry name" value="cysteine-rich receptor-like protein kinase 10"/>
    <property type="match status" value="1"/>
</dbReference>
<evidence type="ECO:0000256" key="8">
    <source>
        <dbReference type="ARBA" id="ARBA00022741"/>
    </source>
</evidence>
<dbReference type="FunFam" id="3.30.200.20:FF:000015">
    <property type="entry name" value="Somatic embryogenesis receptor kinase 1"/>
    <property type="match status" value="1"/>
</dbReference>
<keyword evidence="13" id="KW-0675">Receptor</keyword>
<keyword evidence="4" id="KW-0808">Transferase</keyword>
<dbReference type="InterPro" id="IPR000719">
    <property type="entry name" value="Prot_kinase_dom"/>
</dbReference>
<feature type="domain" description="Protein kinase" evidence="15">
    <location>
        <begin position="327"/>
        <end position="610"/>
    </location>
</feature>
<keyword evidence="5" id="KW-0812">Transmembrane</keyword>
<evidence type="ECO:0000259" key="15">
    <source>
        <dbReference type="PROSITE" id="PS50011"/>
    </source>
</evidence>
<evidence type="ECO:0000256" key="12">
    <source>
        <dbReference type="ARBA" id="ARBA00023136"/>
    </source>
</evidence>
<name>A0A803LIS5_CHEQI</name>
<dbReference type="GO" id="GO:0006950">
    <property type="term" value="P:response to stress"/>
    <property type="evidence" value="ECO:0007669"/>
    <property type="project" value="UniProtKB-ARBA"/>
</dbReference>
<reference evidence="16" key="1">
    <citation type="journal article" date="2017" name="Nature">
        <title>The genome of Chenopodium quinoa.</title>
        <authorList>
            <person name="Jarvis D.E."/>
            <person name="Ho Y.S."/>
            <person name="Lightfoot D.J."/>
            <person name="Schmoeckel S.M."/>
            <person name="Li B."/>
            <person name="Borm T.J.A."/>
            <person name="Ohyanagi H."/>
            <person name="Mineta K."/>
            <person name="Michell C.T."/>
            <person name="Saber N."/>
            <person name="Kharbatia N.M."/>
            <person name="Rupper R.R."/>
            <person name="Sharp A.R."/>
            <person name="Dally N."/>
            <person name="Boughton B.A."/>
            <person name="Woo Y.H."/>
            <person name="Gao G."/>
            <person name="Schijlen E.G.W.M."/>
            <person name="Guo X."/>
            <person name="Momin A.A."/>
            <person name="Negrao S."/>
            <person name="Al-Babili S."/>
            <person name="Gehring C."/>
            <person name="Roessner U."/>
            <person name="Jung C."/>
            <person name="Murphy K."/>
            <person name="Arold S.T."/>
            <person name="Gojobori T."/>
            <person name="van der Linden C.G."/>
            <person name="van Loo E.N."/>
            <person name="Jellen E.N."/>
            <person name="Maughan P.J."/>
            <person name="Tester M."/>
        </authorList>
    </citation>
    <scope>NUCLEOTIDE SEQUENCE [LARGE SCALE GENOMIC DNA]</scope>
    <source>
        <strain evidence="16">cv. PI 614886</strain>
    </source>
</reference>
<keyword evidence="8" id="KW-0547">Nucleotide-binding</keyword>
<evidence type="ECO:0000256" key="11">
    <source>
        <dbReference type="ARBA" id="ARBA00022989"/>
    </source>
</evidence>
<dbReference type="Gene3D" id="3.30.200.20">
    <property type="entry name" value="Phosphorylase Kinase, domain 1"/>
    <property type="match status" value="1"/>
</dbReference>
<dbReference type="EnsemblPlants" id="AUR62013872-RA">
    <property type="protein sequence ID" value="AUR62013872-RA:cds"/>
    <property type="gene ID" value="AUR62013872"/>
</dbReference>
<dbReference type="Proteomes" id="UP000596660">
    <property type="component" value="Unplaced"/>
</dbReference>
<evidence type="ECO:0000256" key="14">
    <source>
        <dbReference type="ARBA" id="ARBA00023180"/>
    </source>
</evidence>
<protein>
    <recommendedName>
        <fullName evidence="15">Protein kinase domain-containing protein</fullName>
    </recommendedName>
</protein>
<proteinExistence type="predicted"/>
<dbReference type="InterPro" id="IPR001480">
    <property type="entry name" value="Bulb-type_lectin_dom"/>
</dbReference>
<dbReference type="PROSITE" id="PS50011">
    <property type="entry name" value="PROTEIN_KINASE_DOM"/>
    <property type="match status" value="1"/>
</dbReference>
<accession>A0A803LIS5</accession>
<dbReference type="SUPFAM" id="SSF56112">
    <property type="entry name" value="Protein kinase-like (PK-like)"/>
    <property type="match status" value="1"/>
</dbReference>
<keyword evidence="10" id="KW-0067">ATP-binding</keyword>
<dbReference type="InterPro" id="IPR011009">
    <property type="entry name" value="Kinase-like_dom_sf"/>
</dbReference>
<dbReference type="Pfam" id="PF01453">
    <property type="entry name" value="B_lectin"/>
    <property type="match status" value="1"/>
</dbReference>
<evidence type="ECO:0000256" key="7">
    <source>
        <dbReference type="ARBA" id="ARBA00022737"/>
    </source>
</evidence>
<evidence type="ECO:0000256" key="4">
    <source>
        <dbReference type="ARBA" id="ARBA00022679"/>
    </source>
</evidence>
<organism evidence="16 17">
    <name type="scientific">Chenopodium quinoa</name>
    <name type="common">Quinoa</name>
    <dbReference type="NCBI Taxonomy" id="63459"/>
    <lineage>
        <taxon>Eukaryota</taxon>
        <taxon>Viridiplantae</taxon>
        <taxon>Streptophyta</taxon>
        <taxon>Embryophyta</taxon>
        <taxon>Tracheophyta</taxon>
        <taxon>Spermatophyta</taxon>
        <taxon>Magnoliopsida</taxon>
        <taxon>eudicotyledons</taxon>
        <taxon>Gunneridae</taxon>
        <taxon>Pentapetalae</taxon>
        <taxon>Caryophyllales</taxon>
        <taxon>Chenopodiaceae</taxon>
        <taxon>Chenopodioideae</taxon>
        <taxon>Atripliceae</taxon>
        <taxon>Chenopodium</taxon>
    </lineage>
</organism>
<keyword evidence="11" id="KW-1133">Transmembrane helix</keyword>
<dbReference type="SMART" id="SM00220">
    <property type="entry name" value="S_TKc"/>
    <property type="match status" value="1"/>
</dbReference>
<evidence type="ECO:0000256" key="6">
    <source>
        <dbReference type="ARBA" id="ARBA00022729"/>
    </source>
</evidence>
<keyword evidence="6" id="KW-0732">Signal</keyword>